<dbReference type="InterPro" id="IPR006442">
    <property type="entry name" value="Antitoxin_Phd/YefM"/>
</dbReference>
<evidence type="ECO:0000313" key="4">
    <source>
        <dbReference type="Proteomes" id="UP001442841"/>
    </source>
</evidence>
<dbReference type="NCBIfam" id="TIGR01552">
    <property type="entry name" value="phd_fam"/>
    <property type="match status" value="1"/>
</dbReference>
<sequence>MTTVNVQEAKTHLSALIARAEAGEEIIIARAGRPILKLVPISGPPRRKFGGMTFQVPDDFDAPLPEEDLAAWE</sequence>
<dbReference type="InterPro" id="IPR051416">
    <property type="entry name" value="phD-YefM_TA_antitoxins"/>
</dbReference>
<proteinExistence type="inferred from homology"/>
<evidence type="ECO:0000256" key="2">
    <source>
        <dbReference type="RuleBase" id="RU362080"/>
    </source>
</evidence>
<dbReference type="InterPro" id="IPR036165">
    <property type="entry name" value="YefM-like_sf"/>
</dbReference>
<accession>A0ABZ3FUC3</accession>
<evidence type="ECO:0000313" key="3">
    <source>
        <dbReference type="EMBL" id="XAN08181.1"/>
    </source>
</evidence>
<evidence type="ECO:0000256" key="1">
    <source>
        <dbReference type="ARBA" id="ARBA00009981"/>
    </source>
</evidence>
<organism evidence="3 4">
    <name type="scientific">Ammonicoccus fulvus</name>
    <dbReference type="NCBI Taxonomy" id="3138240"/>
    <lineage>
        <taxon>Bacteria</taxon>
        <taxon>Bacillati</taxon>
        <taxon>Actinomycetota</taxon>
        <taxon>Actinomycetes</taxon>
        <taxon>Propionibacteriales</taxon>
        <taxon>Propionibacteriaceae</taxon>
        <taxon>Ammonicoccus</taxon>
    </lineage>
</organism>
<comment type="similarity">
    <text evidence="1 2">Belongs to the phD/YefM antitoxin family.</text>
</comment>
<gene>
    <name evidence="3" type="ORF">AADG42_13005</name>
</gene>
<name>A0ABZ3FUC3_9ACTN</name>
<dbReference type="PANTHER" id="PTHR35377:SF4">
    <property type="entry name" value="PREVENT-HOST-DEATH FAMILY PROTEIN"/>
    <property type="match status" value="1"/>
</dbReference>
<reference evidence="3 4" key="1">
    <citation type="submission" date="2024-04" db="EMBL/GenBank/DDBJ databases">
        <title>Isolation of an actinomycete strain from pig manure.</title>
        <authorList>
            <person name="Gong T."/>
            <person name="Yu Z."/>
            <person name="An M."/>
            <person name="Wei C."/>
            <person name="Yang W."/>
            <person name="Liu L."/>
        </authorList>
    </citation>
    <scope>NUCLEOTIDE SEQUENCE [LARGE SCALE GENOMIC DNA]</scope>
    <source>
        <strain evidence="3 4">ZF39</strain>
    </source>
</reference>
<dbReference type="RefSeq" id="WP_425309637.1">
    <property type="nucleotide sequence ID" value="NZ_CP154795.1"/>
</dbReference>
<dbReference type="SUPFAM" id="SSF143120">
    <property type="entry name" value="YefM-like"/>
    <property type="match status" value="1"/>
</dbReference>
<dbReference type="EMBL" id="CP154795">
    <property type="protein sequence ID" value="XAN08181.1"/>
    <property type="molecule type" value="Genomic_DNA"/>
</dbReference>
<dbReference type="Pfam" id="PF02604">
    <property type="entry name" value="PhdYeFM_antitox"/>
    <property type="match status" value="1"/>
</dbReference>
<dbReference type="Gene3D" id="3.40.1620.10">
    <property type="entry name" value="YefM-like domain"/>
    <property type="match status" value="1"/>
</dbReference>
<protein>
    <recommendedName>
        <fullName evidence="2">Antitoxin</fullName>
    </recommendedName>
</protein>
<keyword evidence="4" id="KW-1185">Reference proteome</keyword>
<dbReference type="PANTHER" id="PTHR35377">
    <property type="entry name" value="ANTITOXIN VAPB49-RELATED-RELATED"/>
    <property type="match status" value="1"/>
</dbReference>
<dbReference type="Proteomes" id="UP001442841">
    <property type="component" value="Chromosome"/>
</dbReference>
<comment type="function">
    <text evidence="2">Antitoxin component of a type II toxin-antitoxin (TA) system.</text>
</comment>